<protein>
    <submittedName>
        <fullName evidence="1">Uncharacterized protein</fullName>
    </submittedName>
</protein>
<reference evidence="1 2" key="1">
    <citation type="submission" date="2018-11" db="EMBL/GenBank/DDBJ databases">
        <authorList>
            <consortium name="Pathogen Informatics"/>
        </authorList>
    </citation>
    <scope>NUCLEOTIDE SEQUENCE [LARGE SCALE GENOMIC DNA]</scope>
    <source>
        <strain evidence="1 2">Zambia</strain>
    </source>
</reference>
<evidence type="ECO:0000313" key="2">
    <source>
        <dbReference type="Proteomes" id="UP000277204"/>
    </source>
</evidence>
<organism evidence="1 2">
    <name type="scientific">Schistosoma margrebowiei</name>
    <dbReference type="NCBI Taxonomy" id="48269"/>
    <lineage>
        <taxon>Eukaryota</taxon>
        <taxon>Metazoa</taxon>
        <taxon>Spiralia</taxon>
        <taxon>Lophotrochozoa</taxon>
        <taxon>Platyhelminthes</taxon>
        <taxon>Trematoda</taxon>
        <taxon>Digenea</taxon>
        <taxon>Strigeidida</taxon>
        <taxon>Schistosomatoidea</taxon>
        <taxon>Schistosomatidae</taxon>
        <taxon>Schistosoma</taxon>
    </lineage>
</organism>
<keyword evidence="2" id="KW-1185">Reference proteome</keyword>
<dbReference type="STRING" id="48269.A0A183LLL0"/>
<dbReference type="AlphaFoldDB" id="A0A183LLL0"/>
<proteinExistence type="predicted"/>
<dbReference type="PANTHER" id="PTHR10185">
    <property type="entry name" value="PHOSPHOLIPASE D - RELATED"/>
    <property type="match status" value="1"/>
</dbReference>
<sequence>MTFSWASIILTLFCLICKCLSHVNYPSCSVSQYLMHNESDMELLTSDNECHVILVESIPENVTFSMDSPKHLSTYMAWKLLIDSAEKNISIASFYWSLFVDEKFNFTATEQVITISKANNFIRIFVKIRTNSLTVIERQRFVQLTCLDFFRVIIKGKKILYYFCLCVTSKHDSFNCYNSTIRHKHFTLSVTLQTTEYLLYR</sequence>
<gene>
    <name evidence="1" type="ORF">SMRZ_LOCUS4685</name>
</gene>
<dbReference type="PANTHER" id="PTHR10185:SF17">
    <property type="entry name" value="GM01519P-RELATED"/>
    <property type="match status" value="1"/>
</dbReference>
<dbReference type="Proteomes" id="UP000277204">
    <property type="component" value="Unassembled WGS sequence"/>
</dbReference>
<evidence type="ECO:0000313" key="1">
    <source>
        <dbReference type="EMBL" id="VDO62696.1"/>
    </source>
</evidence>
<dbReference type="InterPro" id="IPR050874">
    <property type="entry name" value="Diverse_PLD-related"/>
</dbReference>
<name>A0A183LLL0_9TREM</name>
<accession>A0A183LLL0</accession>
<dbReference type="EMBL" id="UZAI01001512">
    <property type="protein sequence ID" value="VDO62696.1"/>
    <property type="molecule type" value="Genomic_DNA"/>
</dbReference>